<keyword evidence="8" id="KW-1185">Reference proteome</keyword>
<evidence type="ECO:0000256" key="5">
    <source>
        <dbReference type="ARBA" id="ARBA00023004"/>
    </source>
</evidence>
<evidence type="ECO:0000256" key="4">
    <source>
        <dbReference type="ARBA" id="ARBA00023002"/>
    </source>
</evidence>
<feature type="domain" description="Prolyl 4-hydroxylase alpha subunit" evidence="6">
    <location>
        <begin position="58"/>
        <end position="240"/>
    </location>
</feature>
<reference evidence="7 8" key="1">
    <citation type="submission" date="2024-03" db="EMBL/GenBank/DDBJ databases">
        <title>Aureococcus anophagefferens CCMP1851 and Kratosvirus quantuckense: Draft genome of a second virus-susceptible host strain in the model system.</title>
        <authorList>
            <person name="Chase E."/>
            <person name="Truchon A.R."/>
            <person name="Schepens W."/>
            <person name="Wilhelm S.W."/>
        </authorList>
    </citation>
    <scope>NUCLEOTIDE SEQUENCE [LARGE SCALE GENOMIC DNA]</scope>
    <source>
        <strain evidence="7 8">CCMP1851</strain>
    </source>
</reference>
<comment type="caution">
    <text evidence="7">The sequence shown here is derived from an EMBL/GenBank/DDBJ whole genome shotgun (WGS) entry which is preliminary data.</text>
</comment>
<dbReference type="InterPro" id="IPR045054">
    <property type="entry name" value="P4HA-like"/>
</dbReference>
<evidence type="ECO:0000259" key="6">
    <source>
        <dbReference type="SMART" id="SM00702"/>
    </source>
</evidence>
<dbReference type="Gene3D" id="2.60.120.620">
    <property type="entry name" value="q2cbj1_9rhob like domain"/>
    <property type="match status" value="1"/>
</dbReference>
<dbReference type="PANTHER" id="PTHR10869:SF247">
    <property type="entry name" value="FE2OG DIOXYGENASE DOMAIN-CONTAINING PROTEIN"/>
    <property type="match status" value="1"/>
</dbReference>
<dbReference type="GO" id="GO:0016740">
    <property type="term" value="F:transferase activity"/>
    <property type="evidence" value="ECO:0007669"/>
    <property type="project" value="UniProtKB-KW"/>
</dbReference>
<keyword evidence="3" id="KW-0223">Dioxygenase</keyword>
<keyword evidence="7" id="KW-0808">Transferase</keyword>
<evidence type="ECO:0000256" key="2">
    <source>
        <dbReference type="ARBA" id="ARBA00022723"/>
    </source>
</evidence>
<dbReference type="InterPro" id="IPR006620">
    <property type="entry name" value="Pro_4_hyd_alph"/>
</dbReference>
<accession>A0ABR1GB05</accession>
<keyword evidence="5" id="KW-0408">Iron</keyword>
<dbReference type="PANTHER" id="PTHR10869">
    <property type="entry name" value="PROLYL 4-HYDROXYLASE ALPHA SUBUNIT"/>
    <property type="match status" value="1"/>
</dbReference>
<comment type="cofactor">
    <cofactor evidence="1">
        <name>L-ascorbate</name>
        <dbReference type="ChEBI" id="CHEBI:38290"/>
    </cofactor>
</comment>
<sequence>MQFASTAAAPCETEKPFWIVARQSGSVQRDLPIFATKAGAVSLRAEGPGRVTRRDFAEGIFVLDSVLRDDECDEIIEMSEAMGYASDAPASLRPCRAATVEAVRRNANVTWIVDDALNDAVFARAKRLLPPTIDLQTRDGVDFSLGPVAGLNRRWRLYRYGENDDLHDGRRHSWLSFLIYLNDDFAGGETKFALGGEVSGVAPKKGSVLCFLHGHHPFSPLHEGALVDAGTKYVARTDVLYEMPPWCRGTT</sequence>
<keyword evidence="2" id="KW-0479">Metal-binding</keyword>
<keyword evidence="4" id="KW-0560">Oxidoreductase</keyword>
<organism evidence="7 8">
    <name type="scientific">Aureococcus anophagefferens</name>
    <name type="common">Harmful bloom alga</name>
    <dbReference type="NCBI Taxonomy" id="44056"/>
    <lineage>
        <taxon>Eukaryota</taxon>
        <taxon>Sar</taxon>
        <taxon>Stramenopiles</taxon>
        <taxon>Ochrophyta</taxon>
        <taxon>Pelagophyceae</taxon>
        <taxon>Pelagomonadales</taxon>
        <taxon>Pelagomonadaceae</taxon>
        <taxon>Aureococcus</taxon>
    </lineage>
</organism>
<proteinExistence type="predicted"/>
<evidence type="ECO:0000256" key="3">
    <source>
        <dbReference type="ARBA" id="ARBA00022964"/>
    </source>
</evidence>
<gene>
    <name evidence="7" type="ORF">SO694_00007429</name>
</gene>
<dbReference type="Proteomes" id="UP001363151">
    <property type="component" value="Unassembled WGS sequence"/>
</dbReference>
<dbReference type="EMBL" id="JBBJCI010000037">
    <property type="protein sequence ID" value="KAK7250343.1"/>
    <property type="molecule type" value="Genomic_DNA"/>
</dbReference>
<evidence type="ECO:0000313" key="7">
    <source>
        <dbReference type="EMBL" id="KAK7250343.1"/>
    </source>
</evidence>
<name>A0ABR1GB05_AURAN</name>
<protein>
    <submittedName>
        <fullName evidence="7">Glutathione transferase</fullName>
    </submittedName>
</protein>
<evidence type="ECO:0000313" key="8">
    <source>
        <dbReference type="Proteomes" id="UP001363151"/>
    </source>
</evidence>
<dbReference type="SMART" id="SM00702">
    <property type="entry name" value="P4Hc"/>
    <property type="match status" value="1"/>
</dbReference>
<evidence type="ECO:0000256" key="1">
    <source>
        <dbReference type="ARBA" id="ARBA00001961"/>
    </source>
</evidence>